<evidence type="ECO:0000313" key="2">
    <source>
        <dbReference type="EMBL" id="CAI3928237.1"/>
    </source>
</evidence>
<comment type="caution">
    <text evidence="2">The sequence shown here is derived from an EMBL/GenBank/DDBJ whole genome shotgun (WGS) entry which is preliminary data.</text>
</comment>
<evidence type="ECO:0000313" key="4">
    <source>
        <dbReference type="Proteomes" id="UP001154255"/>
    </source>
</evidence>
<dbReference type="InterPro" id="IPR029044">
    <property type="entry name" value="Nucleotide-diphossugar_trans"/>
</dbReference>
<dbReference type="SUPFAM" id="SSF53448">
    <property type="entry name" value="Nucleotide-diphospho-sugar transferases"/>
    <property type="match status" value="1"/>
</dbReference>
<sequence length="664" mass="76540">MSPLVSNFIELSLNKENENQWCLVLCKLLQKQNNNLPFVLSIHHRDSLEWEETHYLKQYDCFSQHWIGGIIYLPHDSDKIKVSIPQNSKTSPVLSSIKIIPLSRLQAGILLALSSPQTIIKTILGSPTHLKKRLRTALHHQYNQSKIHLIYKDWCDLYDRWGQQEKEILYQSPFYNQWPVIHSLIYNPPDSHYPETDISLDQQWPTPRKADQSYVAILQNGEVLSDHALAIFADQATRENYPAALYADSDMFDHNHQRSTPHFKPNIGYSILASGLLTQDIWLFRQDIFDSYQQQHPTKYNSAYTHRLALALYLGNQNLSVHHVPFILSHRQITPGTAAIKAMHQIIKRDLLSRNWIGEIQDNIFPLKINLISDHIPVSLIIPTTISSKTIRNAILSILHKTHYPNTEIILVISQPAPLSRAQRYYLRPLLKHQNLRVVWLKTDSFNFSQSCNFGIQHAKHDFFAIVNDDVRPKASKWLSYMMGHMQNDDVGAVGAKLYYPNGQIQHAGIIMGAANLCEHAGRFQQSNRFTLTYDHDVSAVTGACMLIRRSAYNQVQGFDETYEIAYNDVDFCLKLRKANYHIIQCQHAELIHYESLSLGDHYTGRRAGKERQEILSIRSKWKSVCNNDPFYNPNLSLQRGMDGEPAFPPRITRPFATFSPFNK</sequence>
<accession>A0A9W4TKX5</accession>
<dbReference type="Proteomes" id="UP001154259">
    <property type="component" value="Unassembled WGS sequence"/>
</dbReference>
<organism evidence="2 4">
    <name type="scientific">Commensalibacter communis</name>
    <dbReference type="NCBI Taxonomy" id="2972786"/>
    <lineage>
        <taxon>Bacteria</taxon>
        <taxon>Pseudomonadati</taxon>
        <taxon>Pseudomonadota</taxon>
        <taxon>Alphaproteobacteria</taxon>
        <taxon>Acetobacterales</taxon>
        <taxon>Acetobacteraceae</taxon>
    </lineage>
</organism>
<dbReference type="EMBL" id="CAMXCM010000001">
    <property type="protein sequence ID" value="CAI3928237.1"/>
    <property type="molecule type" value="Genomic_DNA"/>
</dbReference>
<gene>
    <name evidence="3" type="ORF">R53529_LOCUS627</name>
    <name evidence="2" type="ORF">R53530_LOCUS474</name>
</gene>
<dbReference type="Proteomes" id="UP001154255">
    <property type="component" value="Unassembled WGS sequence"/>
</dbReference>
<dbReference type="PANTHER" id="PTHR43179:SF7">
    <property type="entry name" value="RHAMNOSYLTRANSFERASE WBBL"/>
    <property type="match status" value="1"/>
</dbReference>
<proteinExistence type="predicted"/>
<reference evidence="2" key="1">
    <citation type="submission" date="2022-10" db="EMBL/GenBank/DDBJ databases">
        <authorList>
            <person name="Botero Cardona J."/>
        </authorList>
    </citation>
    <scope>NUCLEOTIDE SEQUENCE</scope>
    <source>
        <strain evidence="2">LMG 31819</strain>
        <strain evidence="3">R-53529</strain>
    </source>
</reference>
<keyword evidence="5" id="KW-1185">Reference proteome</keyword>
<dbReference type="RefSeq" id="WP_271789066.1">
    <property type="nucleotide sequence ID" value="NZ_CAMXCM010000001.1"/>
</dbReference>
<dbReference type="AlphaFoldDB" id="A0A9W4TKX5"/>
<dbReference type="PANTHER" id="PTHR43179">
    <property type="entry name" value="RHAMNOSYLTRANSFERASE WBBL"/>
    <property type="match status" value="1"/>
</dbReference>
<name>A0A9W4TKX5_9PROT</name>
<evidence type="ECO:0000259" key="1">
    <source>
        <dbReference type="Pfam" id="PF00535"/>
    </source>
</evidence>
<feature type="domain" description="Glycosyltransferase 2-like" evidence="1">
    <location>
        <begin position="379"/>
        <end position="555"/>
    </location>
</feature>
<evidence type="ECO:0000313" key="5">
    <source>
        <dbReference type="Proteomes" id="UP001154259"/>
    </source>
</evidence>
<dbReference type="Pfam" id="PF00535">
    <property type="entry name" value="Glycos_transf_2"/>
    <property type="match status" value="1"/>
</dbReference>
<dbReference type="InterPro" id="IPR001173">
    <property type="entry name" value="Glyco_trans_2-like"/>
</dbReference>
<dbReference type="Gene3D" id="3.90.550.10">
    <property type="entry name" value="Spore Coat Polysaccharide Biosynthesis Protein SpsA, Chain A"/>
    <property type="match status" value="1"/>
</dbReference>
<protein>
    <submittedName>
        <fullName evidence="2 3">GT2 family (WcaE)</fullName>
    </submittedName>
</protein>
<dbReference type="EMBL" id="CAMXCS010000001">
    <property type="protein sequence ID" value="CAI3932755.1"/>
    <property type="molecule type" value="Genomic_DNA"/>
</dbReference>
<evidence type="ECO:0000313" key="3">
    <source>
        <dbReference type="EMBL" id="CAI3932755.1"/>
    </source>
</evidence>